<dbReference type="EMBL" id="AFCE01000100">
    <property type="protein sequence ID" value="EGL83502.1"/>
    <property type="molecule type" value="Genomic_DNA"/>
</dbReference>
<dbReference type="KEGG" id="cthu:HUR95_14585"/>
<dbReference type="eggNOG" id="COG1559">
    <property type="taxonomic scope" value="Bacteria"/>
</dbReference>
<keyword evidence="6" id="KW-0961">Cell wall biogenesis/degradation</keyword>
<dbReference type="Proteomes" id="UP000010716">
    <property type="component" value="Unassembled WGS sequence"/>
</dbReference>
<evidence type="ECO:0000256" key="7">
    <source>
        <dbReference type="SAM" id="MobiDB-lite"/>
    </source>
</evidence>
<reference evidence="9 11" key="1">
    <citation type="journal article" date="2011" name="J. Bacteriol.">
        <title>Draft genome sequence of the thermoalkaliphilic Caldalkalibacillus thermarum strain TA2.A1.</title>
        <authorList>
            <person name="Kalamorz F."/>
            <person name="Keis S."/>
            <person name="McMillan D.G."/>
            <person name="Olsson K."/>
            <person name="Stanton J.A."/>
            <person name="Stockwell P."/>
            <person name="Black M.A."/>
            <person name="Klingeman D.M."/>
            <person name="Land M.L."/>
            <person name="Han C.S."/>
            <person name="Martin S.L."/>
            <person name="Becher S.A."/>
            <person name="Peddie C.J."/>
            <person name="Morgan H.W."/>
            <person name="Matthies D."/>
            <person name="Preiss L."/>
            <person name="Meier T."/>
            <person name="Brown S.D."/>
            <person name="Cook G.M."/>
        </authorList>
    </citation>
    <scope>NUCLEOTIDE SEQUENCE [LARGE SCALE GENOMIC DNA]</scope>
    <source>
        <strain evidence="9 11">TA2.A1</strain>
    </source>
</reference>
<keyword evidence="3 8" id="KW-1133">Transmembrane helix</keyword>
<dbReference type="GO" id="GO:0016829">
    <property type="term" value="F:lyase activity"/>
    <property type="evidence" value="ECO:0007669"/>
    <property type="project" value="UniProtKB-KW"/>
</dbReference>
<dbReference type="OrthoDB" id="9814591at2"/>
<reference evidence="10 12" key="2">
    <citation type="journal article" date="2020" name="Extremophiles">
        <title>Genomic analysis of Caldalkalibacillus thermarum TA2.A1 reveals aerobic alkaliphilic metabolism and evolutionary hallmarks linking alkaliphilic bacteria and plant life.</title>
        <authorList>
            <person name="de Jong S.I."/>
            <person name="van den Broek M.A."/>
            <person name="Merkel A.Y."/>
            <person name="de la Torre Cortes P."/>
            <person name="Kalamorz F."/>
            <person name="Cook G.M."/>
            <person name="van Loosdrecht M.C.M."/>
            <person name="McMillan D.G.G."/>
        </authorList>
    </citation>
    <scope>NUCLEOTIDE SEQUENCE [LARGE SCALE GENOMIC DNA]</scope>
    <source>
        <strain evidence="10 12">TA2.A1</strain>
    </source>
</reference>
<evidence type="ECO:0000313" key="11">
    <source>
        <dbReference type="Proteomes" id="UP000010716"/>
    </source>
</evidence>
<feature type="transmembrane region" description="Helical" evidence="8">
    <location>
        <begin position="47"/>
        <end position="71"/>
    </location>
</feature>
<keyword evidence="1" id="KW-1003">Cell membrane</keyword>
<gene>
    <name evidence="9" type="ORF">CathTA2_0935</name>
    <name evidence="10" type="ORF">HUR95_14585</name>
</gene>
<evidence type="ECO:0000313" key="9">
    <source>
        <dbReference type="EMBL" id="EGL83502.1"/>
    </source>
</evidence>
<dbReference type="GO" id="GO:0071555">
    <property type="term" value="P:cell wall organization"/>
    <property type="evidence" value="ECO:0007669"/>
    <property type="project" value="UniProtKB-KW"/>
</dbReference>
<sequence length="151" mass="16442">MAEEKTKKPAGEDHEAEPKAGSTKLKENEEPDDVEYLEVEAASPLKVVLVTLGVIFLLAVIVAAAGSLYLYSQLKPVNPGAQDEVVEVEIPKGSSTAQIAQILHEAGLIKNEMLFYYYVRYLGVSDFKAGQYQLSPSMSARKIIEVLQEGG</sequence>
<keyword evidence="4 8" id="KW-0472">Membrane</keyword>
<dbReference type="Gene3D" id="3.30.1490.480">
    <property type="entry name" value="Endolytic murein transglycosylase"/>
    <property type="match status" value="1"/>
</dbReference>
<evidence type="ECO:0000256" key="8">
    <source>
        <dbReference type="SAM" id="Phobius"/>
    </source>
</evidence>
<feature type="compositionally biased region" description="Basic and acidic residues" evidence="7">
    <location>
        <begin position="1"/>
        <end position="28"/>
    </location>
</feature>
<keyword evidence="5 9" id="KW-0456">Lyase</keyword>
<dbReference type="PANTHER" id="PTHR30518:SF2">
    <property type="entry name" value="ENDOLYTIC MUREIN TRANSGLYCOSYLASE"/>
    <property type="match status" value="1"/>
</dbReference>
<accession>F5L572</accession>
<dbReference type="RefSeq" id="WP_007503584.1">
    <property type="nucleotide sequence ID" value="NZ_AFCE01000100.1"/>
</dbReference>
<evidence type="ECO:0000256" key="2">
    <source>
        <dbReference type="ARBA" id="ARBA00022692"/>
    </source>
</evidence>
<evidence type="ECO:0000256" key="5">
    <source>
        <dbReference type="ARBA" id="ARBA00023239"/>
    </source>
</evidence>
<evidence type="ECO:0000256" key="1">
    <source>
        <dbReference type="ARBA" id="ARBA00022475"/>
    </source>
</evidence>
<evidence type="ECO:0000256" key="6">
    <source>
        <dbReference type="ARBA" id="ARBA00023316"/>
    </source>
</evidence>
<evidence type="ECO:0000256" key="4">
    <source>
        <dbReference type="ARBA" id="ARBA00023136"/>
    </source>
</evidence>
<dbReference type="InterPro" id="IPR003770">
    <property type="entry name" value="MLTG-like"/>
</dbReference>
<dbReference type="Proteomes" id="UP000825179">
    <property type="component" value="Chromosome"/>
</dbReference>
<dbReference type="Pfam" id="PF02618">
    <property type="entry name" value="YceG"/>
    <property type="match status" value="1"/>
</dbReference>
<dbReference type="EMBL" id="CP082237">
    <property type="protein sequence ID" value="QZT33459.1"/>
    <property type="molecule type" value="Genomic_DNA"/>
</dbReference>
<protein>
    <submittedName>
        <fullName evidence="9">Aminodeoxychorismate lyase</fullName>
    </submittedName>
    <submittedName>
        <fullName evidence="10">Endolytic transglycosylase MltG</fullName>
    </submittedName>
</protein>
<keyword evidence="12" id="KW-1185">Reference proteome</keyword>
<evidence type="ECO:0000256" key="3">
    <source>
        <dbReference type="ARBA" id="ARBA00022989"/>
    </source>
</evidence>
<proteinExistence type="predicted"/>
<reference evidence="10" key="3">
    <citation type="submission" date="2021-08" db="EMBL/GenBank/DDBJ databases">
        <authorList>
            <person name="de Jong S."/>
            <person name="van den Broek M."/>
            <person name="Merkel A."/>
            <person name="de la Torre Cortes P."/>
            <person name="Kalamorz F."/>
            <person name="Cook G."/>
            <person name="van Loosdrecht M."/>
            <person name="McMillan D."/>
        </authorList>
    </citation>
    <scope>NUCLEOTIDE SEQUENCE</scope>
    <source>
        <strain evidence="10">TA2.A1</strain>
    </source>
</reference>
<organism evidence="9 11">
    <name type="scientific">Caldalkalibacillus thermarum (strain TA2.A1)</name>
    <dbReference type="NCBI Taxonomy" id="986075"/>
    <lineage>
        <taxon>Bacteria</taxon>
        <taxon>Bacillati</taxon>
        <taxon>Bacillota</taxon>
        <taxon>Bacilli</taxon>
        <taxon>Bacillales</taxon>
        <taxon>Bacillaceae</taxon>
        <taxon>Caldalkalibacillus</taxon>
    </lineage>
</organism>
<keyword evidence="2 8" id="KW-0812">Transmembrane</keyword>
<evidence type="ECO:0000313" key="12">
    <source>
        <dbReference type="Proteomes" id="UP000825179"/>
    </source>
</evidence>
<name>F5L572_CALTT</name>
<dbReference type="AlphaFoldDB" id="F5L572"/>
<feature type="region of interest" description="Disordered" evidence="7">
    <location>
        <begin position="1"/>
        <end position="31"/>
    </location>
</feature>
<evidence type="ECO:0000313" key="10">
    <source>
        <dbReference type="EMBL" id="QZT33459.1"/>
    </source>
</evidence>
<dbReference type="PANTHER" id="PTHR30518">
    <property type="entry name" value="ENDOLYTIC MUREIN TRANSGLYCOSYLASE"/>
    <property type="match status" value="1"/>
</dbReference>